<dbReference type="RefSeq" id="XP_001386268.2">
    <property type="nucleotide sequence ID" value="XM_001386231.1"/>
</dbReference>
<dbReference type="GeneID" id="4840647"/>
<proteinExistence type="predicted"/>
<evidence type="ECO:0000313" key="3">
    <source>
        <dbReference type="Proteomes" id="UP000002258"/>
    </source>
</evidence>
<feature type="compositionally biased region" description="Acidic residues" evidence="1">
    <location>
        <begin position="41"/>
        <end position="68"/>
    </location>
</feature>
<organism evidence="2 3">
    <name type="scientific">Scheffersomyces stipitis (strain ATCC 58785 / CBS 6054 / NBRC 10063 / NRRL Y-11545)</name>
    <name type="common">Yeast</name>
    <name type="synonym">Pichia stipitis</name>
    <dbReference type="NCBI Taxonomy" id="322104"/>
    <lineage>
        <taxon>Eukaryota</taxon>
        <taxon>Fungi</taxon>
        <taxon>Dikarya</taxon>
        <taxon>Ascomycota</taxon>
        <taxon>Saccharomycotina</taxon>
        <taxon>Pichiomycetes</taxon>
        <taxon>Debaryomycetaceae</taxon>
        <taxon>Scheffersomyces</taxon>
    </lineage>
</organism>
<dbReference type="AlphaFoldDB" id="A3LYW8"/>
<keyword evidence="3" id="KW-1185">Reference proteome</keyword>
<feature type="region of interest" description="Disordered" evidence="1">
    <location>
        <begin position="33"/>
        <end position="68"/>
    </location>
</feature>
<accession>A3LYW8</accession>
<dbReference type="EMBL" id="CP000501">
    <property type="protein sequence ID" value="ABN68239.2"/>
    <property type="molecule type" value="Genomic_DNA"/>
</dbReference>
<sequence length="204" mass="23327">MHAVEDTLQDDDPSVDELESLLSAITEQVKTELDGLGGNEFDGENGNEFDLEDGENENEADYENEYTEQDEIIDNSKKTLDFGFEGGEFEDFPDFVMQEIYKQEKKIPKRKTENSGTSKSTNNLPTKASDILSRYNNDSDYTSDGSDWDIVESDSDKYDNELELINDEDKIIDVDSSSDVEVQDDEQEMKYIPEKYDRSLDVSR</sequence>
<feature type="compositionally biased region" description="Acidic residues" evidence="1">
    <location>
        <begin position="176"/>
        <end position="187"/>
    </location>
</feature>
<feature type="compositionally biased region" description="Polar residues" evidence="1">
    <location>
        <begin position="134"/>
        <end position="145"/>
    </location>
</feature>
<evidence type="ECO:0000313" key="2">
    <source>
        <dbReference type="EMBL" id="ABN68239.2"/>
    </source>
</evidence>
<feature type="region of interest" description="Disordered" evidence="1">
    <location>
        <begin position="176"/>
        <end position="204"/>
    </location>
</feature>
<name>A3LYW8_PICST</name>
<feature type="compositionally biased region" description="Polar residues" evidence="1">
    <location>
        <begin position="114"/>
        <end position="126"/>
    </location>
</feature>
<dbReference type="KEGG" id="pic:PICST_33327"/>
<dbReference type="InParanoid" id="A3LYW8"/>
<dbReference type="HOGENOM" id="CLU_1343710_0_0_1"/>
<dbReference type="Proteomes" id="UP000002258">
    <property type="component" value="Chromosome 7"/>
</dbReference>
<feature type="compositionally biased region" description="Basic and acidic residues" evidence="1">
    <location>
        <begin position="104"/>
        <end position="113"/>
    </location>
</feature>
<feature type="region of interest" description="Disordered" evidence="1">
    <location>
        <begin position="104"/>
        <end position="154"/>
    </location>
</feature>
<protein>
    <submittedName>
        <fullName evidence="2">Uncharacterized protein</fullName>
    </submittedName>
</protein>
<feature type="compositionally biased region" description="Basic and acidic residues" evidence="1">
    <location>
        <begin position="188"/>
        <end position="204"/>
    </location>
</feature>
<evidence type="ECO:0000256" key="1">
    <source>
        <dbReference type="SAM" id="MobiDB-lite"/>
    </source>
</evidence>
<reference evidence="2 3" key="1">
    <citation type="journal article" date="2007" name="Nat. Biotechnol.">
        <title>Genome sequence of the lignocellulose-bioconverting and xylose-fermenting yeast Pichia stipitis.</title>
        <authorList>
            <person name="Jeffries T.W."/>
            <person name="Grigoriev I.V."/>
            <person name="Grimwood J."/>
            <person name="Laplaza J.M."/>
            <person name="Aerts A."/>
            <person name="Salamov A."/>
            <person name="Schmutz J."/>
            <person name="Lindquist E."/>
            <person name="Dehal P."/>
            <person name="Shapiro H."/>
            <person name="Jin Y.S."/>
            <person name="Passoth V."/>
            <person name="Richardson P.M."/>
        </authorList>
    </citation>
    <scope>NUCLEOTIDE SEQUENCE [LARGE SCALE GENOMIC DNA]</scope>
    <source>
        <strain evidence="3">ATCC 58785 / CBS 6054 / NBRC 10063 / NRRL Y-11545</strain>
    </source>
</reference>
<gene>
    <name evidence="2" type="ORF">PICST_33327</name>
</gene>